<feature type="transmembrane region" description="Helical" evidence="6">
    <location>
        <begin position="116"/>
        <end position="135"/>
    </location>
</feature>
<evidence type="ECO:0000313" key="9">
    <source>
        <dbReference type="Proteomes" id="UP000053617"/>
    </source>
</evidence>
<feature type="transmembrane region" description="Helical" evidence="6">
    <location>
        <begin position="48"/>
        <end position="73"/>
    </location>
</feature>
<dbReference type="PROSITE" id="PS50850">
    <property type="entry name" value="MFS"/>
    <property type="match status" value="1"/>
</dbReference>
<evidence type="ECO:0000256" key="5">
    <source>
        <dbReference type="ARBA" id="ARBA00023136"/>
    </source>
</evidence>
<feature type="transmembrane region" description="Helical" evidence="6">
    <location>
        <begin position="518"/>
        <end position="536"/>
    </location>
</feature>
<dbReference type="SUPFAM" id="SSF103473">
    <property type="entry name" value="MFS general substrate transporter"/>
    <property type="match status" value="1"/>
</dbReference>
<feature type="transmembrane region" description="Helical" evidence="6">
    <location>
        <begin position="443"/>
        <end position="460"/>
    </location>
</feature>
<keyword evidence="5 6" id="KW-0472">Membrane</keyword>
<feature type="transmembrane region" description="Helical" evidence="6">
    <location>
        <begin position="377"/>
        <end position="394"/>
    </location>
</feature>
<dbReference type="EMBL" id="KN847477">
    <property type="protein sequence ID" value="KIX06583.1"/>
    <property type="molecule type" value="Genomic_DNA"/>
</dbReference>
<feature type="transmembrane region" description="Helical" evidence="6">
    <location>
        <begin position="141"/>
        <end position="161"/>
    </location>
</feature>
<dbReference type="Gene3D" id="1.20.1720.10">
    <property type="entry name" value="Multidrug resistance protein D"/>
    <property type="match status" value="1"/>
</dbReference>
<evidence type="ECO:0000313" key="8">
    <source>
        <dbReference type="EMBL" id="KIX06583.1"/>
    </source>
</evidence>
<sequence length="559" mass="59989">MDDKKTPQELDAITPASQDVPIEQSPNVLSLEEPGSPQQIKTRSNFRVTMILIALYLSLFVAALDATIVATAVPKITAELHSAAGYIWIGGAYLIANAAAAPIWVKLSDIWGRKPIFLAAVVVFFASSVICAAAMNMQMLIVGRSIQGAAGGGLICMVNVAISDLFSVRERSLWLGLCEGIWALSGAVGPLLGGAFAQGVSWRWCFYCNLPIAGTAFLLLVPFLDVHNPRTPVLEGVKAIDWFGCTSILGVTVMLLLGLDLGGSVYPWGSAKVVCLIVFGALMVLVFIYSEKKLAKHPVIPLSLFGTRNVATLVVTFFHGLVFIAAEYYLPLYFQSVKESSPLRSGVLLVPLIVATATTGVLNGVIIHRTGQYRPSMWLGTCLMTLGTGLYIMLDANTSIGTIIGFEIVEGIGSGLLFEPPLIAIQQGVDQDDVGTATSTQSFIRSLALSLGVIVGGIVFQQSMDLRRSILIENGLPAPIVEDLSGKNAGANVMVGPTLPPAQELVVKEAFSWSIRNMFIMFTCLSFLAVVASLFVKKRKLSKEHRETITGLRKKETLP</sequence>
<dbReference type="GO" id="GO:0022857">
    <property type="term" value="F:transmembrane transporter activity"/>
    <property type="evidence" value="ECO:0007669"/>
    <property type="project" value="InterPro"/>
</dbReference>
<feature type="domain" description="Major facilitator superfamily (MFS) profile" evidence="7">
    <location>
        <begin position="51"/>
        <end position="541"/>
    </location>
</feature>
<evidence type="ECO:0000256" key="3">
    <source>
        <dbReference type="ARBA" id="ARBA00022692"/>
    </source>
</evidence>
<dbReference type="GO" id="GO:0005886">
    <property type="term" value="C:plasma membrane"/>
    <property type="evidence" value="ECO:0007669"/>
    <property type="project" value="TreeGrafter"/>
</dbReference>
<dbReference type="InterPro" id="IPR011701">
    <property type="entry name" value="MFS"/>
</dbReference>
<dbReference type="Pfam" id="PF07690">
    <property type="entry name" value="MFS_1"/>
    <property type="match status" value="1"/>
</dbReference>
<comment type="similarity">
    <text evidence="2">Belongs to the major facilitator superfamily. TCR/Tet family.</text>
</comment>
<feature type="transmembrane region" description="Helical" evidence="6">
    <location>
        <begin position="173"/>
        <end position="192"/>
    </location>
</feature>
<proteinExistence type="inferred from homology"/>
<evidence type="ECO:0000256" key="6">
    <source>
        <dbReference type="SAM" id="Phobius"/>
    </source>
</evidence>
<dbReference type="HOGENOM" id="CLU_000960_22_0_1"/>
<feature type="transmembrane region" description="Helical" evidence="6">
    <location>
        <begin position="265"/>
        <end position="289"/>
    </location>
</feature>
<feature type="transmembrane region" description="Helical" evidence="6">
    <location>
        <begin position="85"/>
        <end position="104"/>
    </location>
</feature>
<organism evidence="8 9">
    <name type="scientific">Rhinocladiella mackenziei CBS 650.93</name>
    <dbReference type="NCBI Taxonomy" id="1442369"/>
    <lineage>
        <taxon>Eukaryota</taxon>
        <taxon>Fungi</taxon>
        <taxon>Dikarya</taxon>
        <taxon>Ascomycota</taxon>
        <taxon>Pezizomycotina</taxon>
        <taxon>Eurotiomycetes</taxon>
        <taxon>Chaetothyriomycetidae</taxon>
        <taxon>Chaetothyriales</taxon>
        <taxon>Herpotrichiellaceae</taxon>
        <taxon>Rhinocladiella</taxon>
    </lineage>
</organism>
<reference evidence="8 9" key="1">
    <citation type="submission" date="2015-01" db="EMBL/GenBank/DDBJ databases">
        <title>The Genome Sequence of Rhinocladiella mackenzie CBS 650.93.</title>
        <authorList>
            <consortium name="The Broad Institute Genomics Platform"/>
            <person name="Cuomo C."/>
            <person name="de Hoog S."/>
            <person name="Gorbushina A."/>
            <person name="Stielow B."/>
            <person name="Teixiera M."/>
            <person name="Abouelleil A."/>
            <person name="Chapman S.B."/>
            <person name="Priest M."/>
            <person name="Young S.K."/>
            <person name="Wortman J."/>
            <person name="Nusbaum C."/>
            <person name="Birren B."/>
        </authorList>
    </citation>
    <scope>NUCLEOTIDE SEQUENCE [LARGE SCALE GENOMIC DNA]</scope>
    <source>
        <strain evidence="8 9">CBS 650.93</strain>
    </source>
</reference>
<evidence type="ECO:0000256" key="1">
    <source>
        <dbReference type="ARBA" id="ARBA00004141"/>
    </source>
</evidence>
<protein>
    <submittedName>
        <fullName evidence="8">Rhinocladiella mackenziei CBS 650.93 unplaced genomic scaffold supercont1.3, whole genome shotgun sequence</fullName>
    </submittedName>
</protein>
<dbReference type="FunFam" id="1.20.1720.10:FF:000014">
    <property type="entry name" value="MFS drug transporter, putative"/>
    <property type="match status" value="1"/>
</dbReference>
<dbReference type="InterPro" id="IPR036259">
    <property type="entry name" value="MFS_trans_sf"/>
</dbReference>
<feature type="transmembrane region" description="Helical" evidence="6">
    <location>
        <begin position="346"/>
        <end position="365"/>
    </location>
</feature>
<dbReference type="InterPro" id="IPR020846">
    <property type="entry name" value="MFS_dom"/>
</dbReference>
<evidence type="ECO:0000256" key="2">
    <source>
        <dbReference type="ARBA" id="ARBA00007520"/>
    </source>
</evidence>
<dbReference type="OrthoDB" id="10021397at2759"/>
<dbReference type="Gene3D" id="1.20.1250.20">
    <property type="entry name" value="MFS general substrate transporter like domains"/>
    <property type="match status" value="1"/>
</dbReference>
<feature type="transmembrane region" description="Helical" evidence="6">
    <location>
        <begin position="204"/>
        <end position="227"/>
    </location>
</feature>
<dbReference type="CDD" id="cd17502">
    <property type="entry name" value="MFS_Azr1_MDR_like"/>
    <property type="match status" value="1"/>
</dbReference>
<feature type="transmembrane region" description="Helical" evidence="6">
    <location>
        <begin position="239"/>
        <end position="259"/>
    </location>
</feature>
<dbReference type="RefSeq" id="XP_013273719.1">
    <property type="nucleotide sequence ID" value="XM_013418265.1"/>
</dbReference>
<accession>A0A0D2H839</accession>
<evidence type="ECO:0000256" key="4">
    <source>
        <dbReference type="ARBA" id="ARBA00022989"/>
    </source>
</evidence>
<dbReference type="PANTHER" id="PTHR23501">
    <property type="entry name" value="MAJOR FACILITATOR SUPERFAMILY"/>
    <property type="match status" value="1"/>
</dbReference>
<evidence type="ECO:0000259" key="7">
    <source>
        <dbReference type="PROSITE" id="PS50850"/>
    </source>
</evidence>
<name>A0A0D2H839_9EURO</name>
<keyword evidence="9" id="KW-1185">Reference proteome</keyword>
<dbReference type="VEuPathDB" id="FungiDB:Z518_04559"/>
<gene>
    <name evidence="8" type="ORF">Z518_04559</name>
</gene>
<comment type="subcellular location">
    <subcellularLocation>
        <location evidence="1">Membrane</location>
        <topology evidence="1">Multi-pass membrane protein</topology>
    </subcellularLocation>
</comment>
<dbReference type="PANTHER" id="PTHR23501:SF158">
    <property type="entry name" value="TRANSPORTER, PUTATIVE (AFU_ORTHOLOGUE AFUA_5G14490)-RELATED"/>
    <property type="match status" value="1"/>
</dbReference>
<dbReference type="AlphaFoldDB" id="A0A0D2H839"/>
<keyword evidence="3 6" id="KW-0812">Transmembrane</keyword>
<dbReference type="Proteomes" id="UP000053617">
    <property type="component" value="Unassembled WGS sequence"/>
</dbReference>
<feature type="transmembrane region" description="Helical" evidence="6">
    <location>
        <begin position="310"/>
        <end position="334"/>
    </location>
</feature>
<keyword evidence="4 6" id="KW-1133">Transmembrane helix</keyword>
<dbReference type="GeneID" id="25292630"/>